<evidence type="ECO:0008006" key="3">
    <source>
        <dbReference type="Google" id="ProtNLM"/>
    </source>
</evidence>
<name>A0AAP5I7J2_9CYAN</name>
<dbReference type="EMBL" id="JAALHA020000007">
    <property type="protein sequence ID" value="MDR9896159.1"/>
    <property type="molecule type" value="Genomic_DNA"/>
</dbReference>
<dbReference type="AlphaFoldDB" id="A0AAP5I7J2"/>
<reference evidence="2" key="1">
    <citation type="journal article" date="2021" name="Science">
        <title>Hunting the eagle killer: A cyanobacterial neurotoxin causes vacuolar myelinopathy.</title>
        <authorList>
            <person name="Breinlinger S."/>
            <person name="Phillips T.J."/>
            <person name="Haram B.N."/>
            <person name="Mares J."/>
            <person name="Martinez Yerena J.A."/>
            <person name="Hrouzek P."/>
            <person name="Sobotka R."/>
            <person name="Henderson W.M."/>
            <person name="Schmieder P."/>
            <person name="Williams S.M."/>
            <person name="Lauderdale J.D."/>
            <person name="Wilde H.D."/>
            <person name="Gerrin W."/>
            <person name="Kust A."/>
            <person name="Washington J.W."/>
            <person name="Wagner C."/>
            <person name="Geier B."/>
            <person name="Liebeke M."/>
            <person name="Enke H."/>
            <person name="Niedermeyer T.H.J."/>
            <person name="Wilde S.B."/>
        </authorList>
    </citation>
    <scope>NUCLEOTIDE SEQUENCE [LARGE SCALE GENOMIC DNA]</scope>
    <source>
        <strain evidence="2">Thurmond2011</strain>
    </source>
</reference>
<gene>
    <name evidence="1" type="ORF">G7B40_016550</name>
</gene>
<keyword evidence="2" id="KW-1185">Reference proteome</keyword>
<accession>A0AAP5I7J2</accession>
<organism evidence="1 2">
    <name type="scientific">Aetokthonos hydrillicola Thurmond2011</name>
    <dbReference type="NCBI Taxonomy" id="2712845"/>
    <lineage>
        <taxon>Bacteria</taxon>
        <taxon>Bacillati</taxon>
        <taxon>Cyanobacteriota</taxon>
        <taxon>Cyanophyceae</taxon>
        <taxon>Nostocales</taxon>
        <taxon>Hapalosiphonaceae</taxon>
        <taxon>Aetokthonos</taxon>
    </lineage>
</organism>
<dbReference type="RefSeq" id="WP_243902590.1">
    <property type="nucleotide sequence ID" value="NZ_CAWQFN010000497.1"/>
</dbReference>
<evidence type="ECO:0000313" key="2">
    <source>
        <dbReference type="Proteomes" id="UP000667802"/>
    </source>
</evidence>
<protein>
    <recommendedName>
        <fullName evidence="3">Gfo/Idh/MocA-like oxidoreductase C-terminal domain-containing protein</fullName>
    </recommendedName>
</protein>
<dbReference type="Gene3D" id="3.30.360.10">
    <property type="entry name" value="Dihydrodipicolinate Reductase, domain 2"/>
    <property type="match status" value="1"/>
</dbReference>
<dbReference type="Proteomes" id="UP000667802">
    <property type="component" value="Unassembled WGS sequence"/>
</dbReference>
<proteinExistence type="predicted"/>
<comment type="caution">
    <text evidence="1">The sequence shown here is derived from an EMBL/GenBank/DDBJ whole genome shotgun (WGS) entry which is preliminary data.</text>
</comment>
<evidence type="ECO:0000313" key="1">
    <source>
        <dbReference type="EMBL" id="MDR9896159.1"/>
    </source>
</evidence>
<sequence length="76" mass="8395">MAENITEIRTTEKNQFALEMDHMADCVIHNKQPHTPGEEGLQVIPAIYEAARTGKTITLPRVSGLDVTRGPAPRNL</sequence>
<dbReference type="Gene3D" id="3.40.50.720">
    <property type="entry name" value="NAD(P)-binding Rossmann-like Domain"/>
    <property type="match status" value="1"/>
</dbReference>